<dbReference type="OrthoDB" id="292170at2"/>
<proteinExistence type="predicted"/>
<evidence type="ECO:0000313" key="4">
    <source>
        <dbReference type="Proteomes" id="UP000092871"/>
    </source>
</evidence>
<dbReference type="EMBL" id="FLRA01000001">
    <property type="protein sequence ID" value="SBT15991.1"/>
    <property type="molecule type" value="Genomic_DNA"/>
</dbReference>
<name>A0A1C3JLF6_9GAMM</name>
<reference evidence="1 4" key="1">
    <citation type="submission" date="2016-06" db="EMBL/GenBank/DDBJ databases">
        <authorList>
            <person name="Kjaerup R.B."/>
            <person name="Dalgaard T.S."/>
            <person name="Juul-Madsen H.R."/>
        </authorList>
    </citation>
    <scope>NUCLEOTIDE SEQUENCE [LARGE SCALE GENOMIC DNA]</scope>
    <source>
        <strain evidence="1 4">CECT 5115</strain>
    </source>
</reference>
<dbReference type="EMBL" id="FLRB01000011">
    <property type="protein sequence ID" value="SBT21039.1"/>
    <property type="molecule type" value="Genomic_DNA"/>
</dbReference>
<evidence type="ECO:0008006" key="5">
    <source>
        <dbReference type="Google" id="ProtNLM"/>
    </source>
</evidence>
<evidence type="ECO:0000313" key="2">
    <source>
        <dbReference type="EMBL" id="SBT21039.1"/>
    </source>
</evidence>
<protein>
    <recommendedName>
        <fullName evidence="5">Lacal_2735 family protein</fullName>
    </recommendedName>
</protein>
<dbReference type="RefSeq" id="WP_067030070.1">
    <property type="nucleotide sequence ID" value="NZ_FLRA01000001.1"/>
</dbReference>
<keyword evidence="3" id="KW-1185">Reference proteome</keyword>
<dbReference type="InterPro" id="IPR045493">
    <property type="entry name" value="DUF6435"/>
</dbReference>
<dbReference type="Proteomes" id="UP000092871">
    <property type="component" value="Unassembled WGS sequence"/>
</dbReference>
<accession>A0A1C3JLF6</accession>
<sequence length="59" mass="6834">MFGLFKSDPLKVLQKQYSAKLEEGLQAQRNGDIRGYAMITEEAEALYKEIQKLEAERQK</sequence>
<dbReference type="Pfam" id="PF20027">
    <property type="entry name" value="DUF6435"/>
    <property type="match status" value="1"/>
</dbReference>
<dbReference type="AlphaFoldDB" id="A0A1C3JLF6"/>
<dbReference type="NCBIfam" id="NF033487">
    <property type="entry name" value="Lacal_2735_fam"/>
    <property type="match status" value="1"/>
</dbReference>
<organism evidence="1 4">
    <name type="scientific">Marinomonas gallaica</name>
    <dbReference type="NCBI Taxonomy" id="1806667"/>
    <lineage>
        <taxon>Bacteria</taxon>
        <taxon>Pseudomonadati</taxon>
        <taxon>Pseudomonadota</taxon>
        <taxon>Gammaproteobacteria</taxon>
        <taxon>Oceanospirillales</taxon>
        <taxon>Oceanospirillaceae</taxon>
        <taxon>Marinomonas</taxon>
    </lineage>
</organism>
<dbReference type="Proteomes" id="UP000092840">
    <property type="component" value="Unassembled WGS sequence"/>
</dbReference>
<evidence type="ECO:0000313" key="3">
    <source>
        <dbReference type="Proteomes" id="UP000092840"/>
    </source>
</evidence>
<evidence type="ECO:0000313" key="1">
    <source>
        <dbReference type="EMBL" id="SBT15991.1"/>
    </source>
</evidence>
<gene>
    <name evidence="1" type="ORF">MGA5115_00065</name>
    <name evidence="2" type="ORF">MGA5116_01626</name>
</gene>
<reference evidence="2 3" key="2">
    <citation type="submission" date="2016-06" db="EMBL/GenBank/DDBJ databases">
        <authorList>
            <person name="Rodrigo-Torres L."/>
            <person name="Arahal D.R."/>
        </authorList>
    </citation>
    <scope>NUCLEOTIDE SEQUENCE [LARGE SCALE GENOMIC DNA]</scope>
    <source>
        <strain evidence="2 3">CECT 5116</strain>
    </source>
</reference>